<dbReference type="AlphaFoldDB" id="A0A382CVS8"/>
<reference evidence="1" key="1">
    <citation type="submission" date="2018-05" db="EMBL/GenBank/DDBJ databases">
        <authorList>
            <person name="Lanie J.A."/>
            <person name="Ng W.-L."/>
            <person name="Kazmierczak K.M."/>
            <person name="Andrzejewski T.M."/>
            <person name="Davidsen T.M."/>
            <person name="Wayne K.J."/>
            <person name="Tettelin H."/>
            <person name="Glass J.I."/>
            <person name="Rusch D."/>
            <person name="Podicherti R."/>
            <person name="Tsui H.-C.T."/>
            <person name="Winkler M.E."/>
        </authorList>
    </citation>
    <scope>NUCLEOTIDE SEQUENCE</scope>
</reference>
<dbReference type="EMBL" id="UINC01036393">
    <property type="protein sequence ID" value="SVB30286.1"/>
    <property type="molecule type" value="Genomic_DNA"/>
</dbReference>
<evidence type="ECO:0000313" key="1">
    <source>
        <dbReference type="EMBL" id="SVB30286.1"/>
    </source>
</evidence>
<evidence type="ECO:0008006" key="2">
    <source>
        <dbReference type="Google" id="ProtNLM"/>
    </source>
</evidence>
<proteinExistence type="predicted"/>
<sequence>MATSITERINFSKINEVIDFPNLIDIQSRSYIDFLQMGVDKAKRKDGGLQAVFKDVFPIESYDGSIVLDFYSYDIK</sequence>
<accession>A0A382CVS8</accession>
<protein>
    <recommendedName>
        <fullName evidence="2">DNA-directed RNA polymerase</fullName>
    </recommendedName>
</protein>
<gene>
    <name evidence="1" type="ORF">METZ01_LOCUS183140</name>
</gene>
<name>A0A382CVS8_9ZZZZ</name>
<organism evidence="1">
    <name type="scientific">marine metagenome</name>
    <dbReference type="NCBI Taxonomy" id="408172"/>
    <lineage>
        <taxon>unclassified sequences</taxon>
        <taxon>metagenomes</taxon>
        <taxon>ecological metagenomes</taxon>
    </lineage>
</organism>
<feature type="non-terminal residue" evidence="1">
    <location>
        <position position="76"/>
    </location>
</feature>
<dbReference type="SUPFAM" id="SSF64484">
    <property type="entry name" value="beta and beta-prime subunits of DNA dependent RNA-polymerase"/>
    <property type="match status" value="1"/>
</dbReference>
<dbReference type="Gene3D" id="3.90.1100.10">
    <property type="match status" value="1"/>
</dbReference>